<accession>A0A1J4J3R2</accession>
<dbReference type="VEuPathDB" id="TrichDB:TRFO_40881"/>
<reference evidence="1" key="1">
    <citation type="submission" date="2016-10" db="EMBL/GenBank/DDBJ databases">
        <authorList>
            <person name="Benchimol M."/>
            <person name="Almeida L.G."/>
            <person name="Vasconcelos A.T."/>
            <person name="Perreira-Neves A."/>
            <person name="Rosa I.A."/>
            <person name="Tasca T."/>
            <person name="Bogo M.R."/>
            <person name="de Souza W."/>
        </authorList>
    </citation>
    <scope>NUCLEOTIDE SEQUENCE [LARGE SCALE GENOMIC DNA]</scope>
    <source>
        <strain evidence="1">K</strain>
    </source>
</reference>
<protein>
    <submittedName>
        <fullName evidence="1">Uncharacterized protein</fullName>
    </submittedName>
</protein>
<evidence type="ECO:0000313" key="2">
    <source>
        <dbReference type="Proteomes" id="UP000179807"/>
    </source>
</evidence>
<proteinExistence type="predicted"/>
<dbReference type="Proteomes" id="UP000179807">
    <property type="component" value="Unassembled WGS sequence"/>
</dbReference>
<sequence length="211" mass="24587">MQNDHLSHDFECSYFEFPEIFKMFFALLISSFSTLPPNYQEIAVNDSRVVKVIPYLEDNLPRLFPEINFQRDIFNITEAGIQVITGYNLFVTINISDTLIVSLTLWVNNRNRIQIVNVETPQTTSNLINSYTWYDPSHFSTSQQNDVTKLIQSYRNINLKIRRVIVYRVRDYVGTHEHIIFDDSNGIVHAAVISYSPLTDSSMLEFYEAIQ</sequence>
<dbReference type="EMBL" id="MLAK01001466">
    <property type="protein sequence ID" value="OHS92799.1"/>
    <property type="molecule type" value="Genomic_DNA"/>
</dbReference>
<keyword evidence="2" id="KW-1185">Reference proteome</keyword>
<dbReference type="AlphaFoldDB" id="A0A1J4J3R2"/>
<comment type="caution">
    <text evidence="1">The sequence shown here is derived from an EMBL/GenBank/DDBJ whole genome shotgun (WGS) entry which is preliminary data.</text>
</comment>
<gene>
    <name evidence="1" type="ORF">TRFO_40881</name>
</gene>
<dbReference type="GeneID" id="94848159"/>
<organism evidence="1 2">
    <name type="scientific">Tritrichomonas foetus</name>
    <dbReference type="NCBI Taxonomy" id="1144522"/>
    <lineage>
        <taxon>Eukaryota</taxon>
        <taxon>Metamonada</taxon>
        <taxon>Parabasalia</taxon>
        <taxon>Tritrichomonadida</taxon>
        <taxon>Tritrichomonadidae</taxon>
        <taxon>Tritrichomonas</taxon>
    </lineage>
</organism>
<evidence type="ECO:0000313" key="1">
    <source>
        <dbReference type="EMBL" id="OHS92799.1"/>
    </source>
</evidence>
<name>A0A1J4J3R2_9EUKA</name>
<dbReference type="RefSeq" id="XP_068345936.1">
    <property type="nucleotide sequence ID" value="XM_068513455.1"/>
</dbReference>